<dbReference type="InterPro" id="IPR055797">
    <property type="entry name" value="DUF7373"/>
</dbReference>
<dbReference type="Pfam" id="PF24088">
    <property type="entry name" value="DUF7373"/>
    <property type="match status" value="1"/>
</dbReference>
<protein>
    <recommendedName>
        <fullName evidence="5">Lipoprotein</fullName>
    </recommendedName>
</protein>
<evidence type="ECO:0000259" key="1">
    <source>
        <dbReference type="Pfam" id="PF24088"/>
    </source>
</evidence>
<evidence type="ECO:0008006" key="5">
    <source>
        <dbReference type="Google" id="ProtNLM"/>
    </source>
</evidence>
<feature type="domain" description="DUF7373" evidence="2">
    <location>
        <begin position="256"/>
        <end position="396"/>
    </location>
</feature>
<accession>A0A6G9Y723</accession>
<keyword evidence="4" id="KW-1185">Reference proteome</keyword>
<gene>
    <name evidence="3" type="ORF">F5544_05715</name>
</gene>
<dbReference type="InterPro" id="IPR056463">
    <property type="entry name" value="DUF7373_C"/>
</dbReference>
<sequence>MRKLALLMTAVTVLVGAVGCGSDSDDEPKVDLSQLDVGNYPTKPQDLGKAKDLNQARLIDAARLASYVPLPMEIDSSLRFEPPGSAVRTFIDPESAALDGRAVIHRDLFAQDAKGFMFGFTGTGMSDKVEKLALQLDTVVMVFTDDEAAKYAARALGERENARDSDNQPAALPKYPEAYTFWQPKYSSLLSWFATGRFVIFSTVWDHVGMATGFGDESILTTLAEKNLDIVPNRLKGFTPTPDDKWAEVPADIDGMLGRTVPSLNAGTDRLGDPAVYDGHSGLHISSQPGEDEKLFDDLGVDKVAFNGGLLYRTRNAAAARRLVDAHAKVGKLFRPTAAPKGLPQAKCSEYHGLREQRVRFDCSIAVGRYAAEIWANQRADAYQRISAQYALLANSN</sequence>
<organism evidence="3 4">
    <name type="scientific">Nocardia arthritidis</name>
    <dbReference type="NCBI Taxonomy" id="228602"/>
    <lineage>
        <taxon>Bacteria</taxon>
        <taxon>Bacillati</taxon>
        <taxon>Actinomycetota</taxon>
        <taxon>Actinomycetes</taxon>
        <taxon>Mycobacteriales</taxon>
        <taxon>Nocardiaceae</taxon>
        <taxon>Nocardia</taxon>
    </lineage>
</organism>
<dbReference type="PROSITE" id="PS51257">
    <property type="entry name" value="PROKAR_LIPOPROTEIN"/>
    <property type="match status" value="1"/>
</dbReference>
<dbReference type="RefSeq" id="WP_167472214.1">
    <property type="nucleotide sequence ID" value="NZ_CP046172.1"/>
</dbReference>
<evidence type="ECO:0000259" key="2">
    <source>
        <dbReference type="Pfam" id="PF24092"/>
    </source>
</evidence>
<dbReference type="Proteomes" id="UP000503540">
    <property type="component" value="Chromosome"/>
</dbReference>
<evidence type="ECO:0000313" key="4">
    <source>
        <dbReference type="Proteomes" id="UP000503540"/>
    </source>
</evidence>
<evidence type="ECO:0000313" key="3">
    <source>
        <dbReference type="EMBL" id="QIS09055.1"/>
    </source>
</evidence>
<reference evidence="3 4" key="1">
    <citation type="journal article" date="2019" name="ACS Chem. Biol.">
        <title>Identification and Mobilization of a Cryptic Antibiotic Biosynthesis Gene Locus from a Human-Pathogenic Nocardia Isolate.</title>
        <authorList>
            <person name="Herisse M."/>
            <person name="Ishida K."/>
            <person name="Porter J.L."/>
            <person name="Howden B."/>
            <person name="Hertweck C."/>
            <person name="Stinear T.P."/>
            <person name="Pidot S.J."/>
        </authorList>
    </citation>
    <scope>NUCLEOTIDE SEQUENCE [LARGE SCALE GENOMIC DNA]</scope>
    <source>
        <strain evidence="3 4">AUSMDU00012717</strain>
    </source>
</reference>
<dbReference type="AlphaFoldDB" id="A0A6G9Y723"/>
<dbReference type="KEGG" id="nah:F5544_05715"/>
<dbReference type="EMBL" id="CP046172">
    <property type="protein sequence ID" value="QIS09055.1"/>
    <property type="molecule type" value="Genomic_DNA"/>
</dbReference>
<feature type="domain" description="DUF7373" evidence="1">
    <location>
        <begin position="48"/>
        <end position="250"/>
    </location>
</feature>
<name>A0A6G9Y723_9NOCA</name>
<proteinExistence type="predicted"/>
<dbReference type="Pfam" id="PF24092">
    <property type="entry name" value="DUF7373_C"/>
    <property type="match status" value="1"/>
</dbReference>